<reference evidence="4" key="1">
    <citation type="journal article" date="2020" name="Ecol. Evol.">
        <title>Genome structure and content of the rice root-knot nematode (Meloidogyne graminicola).</title>
        <authorList>
            <person name="Phan N.T."/>
            <person name="Danchin E.G.J."/>
            <person name="Klopp C."/>
            <person name="Perfus-Barbeoch L."/>
            <person name="Kozlowski D.K."/>
            <person name="Koutsovoulos G.D."/>
            <person name="Lopez-Roques C."/>
            <person name="Bouchez O."/>
            <person name="Zahm M."/>
            <person name="Besnard G."/>
            <person name="Bellafiore S."/>
        </authorList>
    </citation>
    <scope>NUCLEOTIDE SEQUENCE</scope>
    <source>
        <strain evidence="4">VN-18</strain>
    </source>
</reference>
<keyword evidence="3" id="KW-0472">Membrane</keyword>
<keyword evidence="1" id="KW-0479">Metal-binding</keyword>
<dbReference type="GO" id="GO:0005509">
    <property type="term" value="F:calcium ion binding"/>
    <property type="evidence" value="ECO:0007669"/>
    <property type="project" value="TreeGrafter"/>
</dbReference>
<dbReference type="Proteomes" id="UP000605970">
    <property type="component" value="Unassembled WGS sequence"/>
</dbReference>
<proteinExistence type="predicted"/>
<accession>A0A8S9ZNP2</accession>
<evidence type="ECO:0000256" key="1">
    <source>
        <dbReference type="ARBA" id="ARBA00022723"/>
    </source>
</evidence>
<dbReference type="PANTHER" id="PTHR45911:SF4">
    <property type="entry name" value="MULTIPLE C2 AND TRANSMEMBRANE DOMAIN-CONTAINING PROTEIN"/>
    <property type="match status" value="1"/>
</dbReference>
<name>A0A8S9ZNP2_9BILA</name>
<dbReference type="PANTHER" id="PTHR45911">
    <property type="entry name" value="C2 DOMAIN-CONTAINING PROTEIN"/>
    <property type="match status" value="1"/>
</dbReference>
<dbReference type="GO" id="GO:0046928">
    <property type="term" value="P:regulation of neurotransmitter secretion"/>
    <property type="evidence" value="ECO:0007669"/>
    <property type="project" value="TreeGrafter"/>
</dbReference>
<evidence type="ECO:0000256" key="2">
    <source>
        <dbReference type="ARBA" id="ARBA00022837"/>
    </source>
</evidence>
<keyword evidence="2" id="KW-0106">Calcium</keyword>
<gene>
    <name evidence="4" type="ORF">Mgra_00005481</name>
</gene>
<dbReference type="OrthoDB" id="5973539at2759"/>
<dbReference type="AlphaFoldDB" id="A0A8S9ZNP2"/>
<keyword evidence="3" id="KW-0812">Transmembrane</keyword>
<feature type="non-terminal residue" evidence="4">
    <location>
        <position position="73"/>
    </location>
</feature>
<dbReference type="GO" id="GO:0030672">
    <property type="term" value="C:synaptic vesicle membrane"/>
    <property type="evidence" value="ECO:0007669"/>
    <property type="project" value="TreeGrafter"/>
</dbReference>
<dbReference type="EMBL" id="JABEBT010000047">
    <property type="protein sequence ID" value="KAF7635040.1"/>
    <property type="molecule type" value="Genomic_DNA"/>
</dbReference>
<protein>
    <submittedName>
        <fullName evidence="4">Uncharacterized protein</fullName>
    </submittedName>
</protein>
<feature type="transmembrane region" description="Helical" evidence="3">
    <location>
        <begin position="6"/>
        <end position="35"/>
    </location>
</feature>
<sequence>INFTVPFLSFIAIISLLLITLLFYFIPIRLIIIIWGINKFSKKLRDPNYIDTNELFNFLSRVPIEREIVLKYF</sequence>
<comment type="caution">
    <text evidence="4">The sequence shown here is derived from an EMBL/GenBank/DDBJ whole genome shotgun (WGS) entry which is preliminary data.</text>
</comment>
<evidence type="ECO:0000313" key="4">
    <source>
        <dbReference type="EMBL" id="KAF7635040.1"/>
    </source>
</evidence>
<keyword evidence="5" id="KW-1185">Reference proteome</keyword>
<organism evidence="4 5">
    <name type="scientific">Meloidogyne graminicola</name>
    <dbReference type="NCBI Taxonomy" id="189291"/>
    <lineage>
        <taxon>Eukaryota</taxon>
        <taxon>Metazoa</taxon>
        <taxon>Ecdysozoa</taxon>
        <taxon>Nematoda</taxon>
        <taxon>Chromadorea</taxon>
        <taxon>Rhabditida</taxon>
        <taxon>Tylenchina</taxon>
        <taxon>Tylenchomorpha</taxon>
        <taxon>Tylenchoidea</taxon>
        <taxon>Meloidogynidae</taxon>
        <taxon>Meloidogyninae</taxon>
        <taxon>Meloidogyne</taxon>
    </lineage>
</organism>
<evidence type="ECO:0000313" key="5">
    <source>
        <dbReference type="Proteomes" id="UP000605970"/>
    </source>
</evidence>
<keyword evidence="3" id="KW-1133">Transmembrane helix</keyword>
<evidence type="ECO:0000256" key="3">
    <source>
        <dbReference type="SAM" id="Phobius"/>
    </source>
</evidence>